<dbReference type="EMBL" id="QGNW01000684">
    <property type="protein sequence ID" value="RVW66021.1"/>
    <property type="molecule type" value="Genomic_DNA"/>
</dbReference>
<comment type="caution">
    <text evidence="1">The sequence shown here is derived from an EMBL/GenBank/DDBJ whole genome shotgun (WGS) entry which is preliminary data.</text>
</comment>
<protein>
    <submittedName>
        <fullName evidence="1">Anthocyanidin 3-O-glucosyltransferase 2</fullName>
    </submittedName>
</protein>
<evidence type="ECO:0000313" key="1">
    <source>
        <dbReference type="EMBL" id="RVW66021.1"/>
    </source>
</evidence>
<dbReference type="GO" id="GO:0035251">
    <property type="term" value="F:UDP-glucosyltransferase activity"/>
    <property type="evidence" value="ECO:0007669"/>
    <property type="project" value="InterPro"/>
</dbReference>
<name>A0A438G1D9_VITVI</name>
<accession>A0A438G1D9</accession>
<dbReference type="Proteomes" id="UP000288805">
    <property type="component" value="Unassembled WGS sequence"/>
</dbReference>
<dbReference type="SUPFAM" id="SSF53756">
    <property type="entry name" value="UDP-Glycosyltransferase/glycogen phosphorylase"/>
    <property type="match status" value="1"/>
</dbReference>
<dbReference type="Gene3D" id="3.40.50.2000">
    <property type="entry name" value="Glycogen Phosphorylase B"/>
    <property type="match status" value="2"/>
</dbReference>
<sequence length="140" mass="15693">MIDVANQLGLLSYLYFTSGAGFLGLMLPPSTRHSQIGTEFEDSDPDLELPSFVNPVPIRVLPEALEPYAVESFANDRVDHSKIIGWLDAQLELSVVFLCFGSMGTFDAPQVREIALRLERRGHRLSWASAEAGWQTRWKL</sequence>
<proteinExistence type="predicted"/>
<keyword evidence="1" id="KW-0808">Transferase</keyword>
<evidence type="ECO:0000313" key="2">
    <source>
        <dbReference type="Proteomes" id="UP000288805"/>
    </source>
</evidence>
<reference evidence="1 2" key="1">
    <citation type="journal article" date="2018" name="PLoS Genet.">
        <title>Population sequencing reveals clonal diversity and ancestral inbreeding in the grapevine cultivar Chardonnay.</title>
        <authorList>
            <person name="Roach M.J."/>
            <person name="Johnson D.L."/>
            <person name="Bohlmann J."/>
            <person name="van Vuuren H.J."/>
            <person name="Jones S.J."/>
            <person name="Pretorius I.S."/>
            <person name="Schmidt S.A."/>
            <person name="Borneman A.R."/>
        </authorList>
    </citation>
    <scope>NUCLEOTIDE SEQUENCE [LARGE SCALE GENOMIC DNA]</scope>
    <source>
        <strain evidence="2">cv. Chardonnay</strain>
        <tissue evidence="1">Leaf</tissue>
    </source>
</reference>
<dbReference type="AlphaFoldDB" id="A0A438G1D9"/>
<gene>
    <name evidence="1" type="primary">GT2_1</name>
    <name evidence="1" type="ORF">CK203_007650</name>
</gene>
<dbReference type="PANTHER" id="PTHR48048">
    <property type="entry name" value="GLYCOSYLTRANSFERASE"/>
    <property type="match status" value="1"/>
</dbReference>
<dbReference type="InterPro" id="IPR050481">
    <property type="entry name" value="UDP-glycosyltransf_plant"/>
</dbReference>
<organism evidence="1 2">
    <name type="scientific">Vitis vinifera</name>
    <name type="common">Grape</name>
    <dbReference type="NCBI Taxonomy" id="29760"/>
    <lineage>
        <taxon>Eukaryota</taxon>
        <taxon>Viridiplantae</taxon>
        <taxon>Streptophyta</taxon>
        <taxon>Embryophyta</taxon>
        <taxon>Tracheophyta</taxon>
        <taxon>Spermatophyta</taxon>
        <taxon>Magnoliopsida</taxon>
        <taxon>eudicotyledons</taxon>
        <taxon>Gunneridae</taxon>
        <taxon>Pentapetalae</taxon>
        <taxon>rosids</taxon>
        <taxon>Vitales</taxon>
        <taxon>Vitaceae</taxon>
        <taxon>Viteae</taxon>
        <taxon>Vitis</taxon>
    </lineage>
</organism>